<name>A0ABS9YK76_9ACTN</name>
<evidence type="ECO:0000313" key="3">
    <source>
        <dbReference type="Proteomes" id="UP001165269"/>
    </source>
</evidence>
<accession>A0ABS9YK76</accession>
<sequence length="186" mass="20231">MSTSIHLHCNQQWSEGGCATFLVTDAHTVEEAEAAGRRLGWRTHTDGKAYCPGHSGNRRPVPDQTVVQLRPSTPSRPAPVKDAAEAPAPVELVLDAAQHLRTLAAATDTEMATNTYWRSELADQEHLFAHGIHNAVGGPPGLLAGLFGPGNARLLAQILERHTRPQTPIPAEIFLLARNIHRSRNR</sequence>
<protein>
    <submittedName>
        <fullName evidence="2">Uncharacterized protein</fullName>
    </submittedName>
</protein>
<evidence type="ECO:0000256" key="1">
    <source>
        <dbReference type="SAM" id="MobiDB-lite"/>
    </source>
</evidence>
<organism evidence="2 3">
    <name type="scientific">Streptomyces cylindrosporus</name>
    <dbReference type="NCBI Taxonomy" id="2927583"/>
    <lineage>
        <taxon>Bacteria</taxon>
        <taxon>Bacillati</taxon>
        <taxon>Actinomycetota</taxon>
        <taxon>Actinomycetes</taxon>
        <taxon>Kitasatosporales</taxon>
        <taxon>Streptomycetaceae</taxon>
        <taxon>Streptomyces</taxon>
    </lineage>
</organism>
<reference evidence="2" key="1">
    <citation type="submission" date="2022-03" db="EMBL/GenBank/DDBJ databases">
        <title>Streptomyces 7R015 and 7R016 isolated from Barleria lupulina in Thailand.</title>
        <authorList>
            <person name="Kanchanasin P."/>
            <person name="Phongsopitanun W."/>
            <person name="Tanasupawat S."/>
        </authorList>
    </citation>
    <scope>NUCLEOTIDE SEQUENCE</scope>
    <source>
        <strain evidence="2">7R015</strain>
    </source>
</reference>
<gene>
    <name evidence="2" type="ORF">MQP27_41600</name>
</gene>
<dbReference type="EMBL" id="JALDAY010000015">
    <property type="protein sequence ID" value="MCI3277584.1"/>
    <property type="molecule type" value="Genomic_DNA"/>
</dbReference>
<feature type="region of interest" description="Disordered" evidence="1">
    <location>
        <begin position="43"/>
        <end position="64"/>
    </location>
</feature>
<dbReference type="RefSeq" id="WP_242775415.1">
    <property type="nucleotide sequence ID" value="NZ_JALDAY010000015.1"/>
</dbReference>
<comment type="caution">
    <text evidence="2">The sequence shown here is derived from an EMBL/GenBank/DDBJ whole genome shotgun (WGS) entry which is preliminary data.</text>
</comment>
<proteinExistence type="predicted"/>
<dbReference type="Proteomes" id="UP001165269">
    <property type="component" value="Unassembled WGS sequence"/>
</dbReference>
<keyword evidence="3" id="KW-1185">Reference proteome</keyword>
<evidence type="ECO:0000313" key="2">
    <source>
        <dbReference type="EMBL" id="MCI3277584.1"/>
    </source>
</evidence>